<gene>
    <name evidence="10" type="ORF">V8P97_05990</name>
</gene>
<keyword evidence="11" id="KW-1185">Reference proteome</keyword>
<dbReference type="PIRSF" id="PIRSF001084">
    <property type="entry name" value="B-galactosidase"/>
    <property type="match status" value="1"/>
</dbReference>
<organism evidence="10 11">
    <name type="scientific">Bifidobacterium favimelis</name>
    <dbReference type="NCBI Taxonomy" id="3122979"/>
    <lineage>
        <taxon>Bacteria</taxon>
        <taxon>Bacillati</taxon>
        <taxon>Actinomycetota</taxon>
        <taxon>Actinomycetes</taxon>
        <taxon>Bifidobacteriales</taxon>
        <taxon>Bifidobacteriaceae</taxon>
        <taxon>Bifidobacterium</taxon>
    </lineage>
</organism>
<comment type="catalytic activity">
    <reaction evidence="1 6">
        <text>Hydrolysis of terminal non-reducing beta-D-galactose residues in beta-D-galactosides.</text>
        <dbReference type="EC" id="3.2.1.23"/>
    </reaction>
</comment>
<dbReference type="PANTHER" id="PTHR36447">
    <property type="entry name" value="BETA-GALACTOSIDASE GANA"/>
    <property type="match status" value="1"/>
</dbReference>
<evidence type="ECO:0000256" key="1">
    <source>
        <dbReference type="ARBA" id="ARBA00001412"/>
    </source>
</evidence>
<evidence type="ECO:0000256" key="3">
    <source>
        <dbReference type="ARBA" id="ARBA00012756"/>
    </source>
</evidence>
<comment type="caution">
    <text evidence="10">The sequence shown here is derived from an EMBL/GenBank/DDBJ whole genome shotgun (WGS) entry which is preliminary data.</text>
</comment>
<feature type="domain" description="Beta-galactosidase trimerisation" evidence="9">
    <location>
        <begin position="429"/>
        <end position="636"/>
    </location>
</feature>
<sequence length="719" mass="79218">MSWEEDGETLRAGGMHGEGGRRPHRWPAPLPGHRSAIWYGGDYYPEQWPRSVWDEDVDLMVEAGVNIVSLGIFAWARLEPSDGVWDFAWLDDVIGRLGRAGIAVDLASATATAPLWLYEQHPEVLPRERDGTVVNAGTRQSWRPASPVFRRYALRLCRALALHYRDNPYVVAWHVGNEYGWNNAADYSDDAEEAFRVWCRKRYGSIERVNEAWGTDFWSQRLQDFAQILIPRHAGGDDAMTNPGLELDFRRFSSDCLLDFFKAERDELAAVTPDRPLTTNFMVSTDQCPLDYESWSRQVDFVSNDHYFHSGPGHLDELACSDALVCALACRQPWYLMEHSTSAVNWRSYNPPKRSGELVRDALAHVALGADGVDFFQWRQSRTGAEAFHSAMVPHAGAQTDIFRQVRQLGRLLQVLSAEGVTGSRVDRAQVAILFDAGAEWACGCRTLPDRGVDHWNQVLLWFRALLDCGVRADVVPVKGDWSSYAAVVLPGLLTVSDAQSDRLHRFVDGGGHLVVDFASGIMDEEMHVGLGGYPAALRDLTGVSGQEIVALGRQEAGGGPLQLTCGGLGGTWAVQADVRGDEVTVLARYKGTRARSLGLDGLPAITLRGCGSGSVAYLGCGLELDDLARVIGRLLPPGFFHADLQEGGTRDPRLLQVTRRGADGDFLFAFNRGDAVIAEVPLPGEAVVLYRSRALSHDSQDASKAYAMKVNGLVVTRL</sequence>
<dbReference type="SUPFAM" id="SSF51445">
    <property type="entry name" value="(Trans)glycosidases"/>
    <property type="match status" value="1"/>
</dbReference>
<feature type="domain" description="Glycoside hydrolase family 42 N-terminal" evidence="8">
    <location>
        <begin position="42"/>
        <end position="414"/>
    </location>
</feature>
<accession>A0ABU8ZPW6</accession>
<dbReference type="RefSeq" id="WP_340469587.1">
    <property type="nucleotide sequence ID" value="NZ_JBANBB010000001.1"/>
</dbReference>
<dbReference type="InterPro" id="IPR013738">
    <property type="entry name" value="Beta_galactosidase_Trimer"/>
</dbReference>
<reference evidence="10 11" key="1">
    <citation type="submission" date="2024-02" db="EMBL/GenBank/DDBJ databases">
        <title>Bifidobacterium honeyensis sp. nov., isolated from the comb honey.</title>
        <authorList>
            <person name="Liu W."/>
            <person name="Li Y."/>
        </authorList>
    </citation>
    <scope>NUCLEOTIDE SEQUENCE [LARGE SCALE GENOMIC DNA]</scope>
    <source>
        <strain evidence="10 11">IMAU50988</strain>
    </source>
</reference>
<keyword evidence="4 6" id="KW-0378">Hydrolase</keyword>
<dbReference type="Gene3D" id="3.40.50.880">
    <property type="match status" value="1"/>
</dbReference>
<dbReference type="SUPFAM" id="SSF52317">
    <property type="entry name" value="Class I glutamine amidotransferase-like"/>
    <property type="match status" value="1"/>
</dbReference>
<evidence type="ECO:0000313" key="10">
    <source>
        <dbReference type="EMBL" id="MEK0307010.1"/>
    </source>
</evidence>
<name>A0ABU8ZPW6_9BIFI</name>
<proteinExistence type="inferred from homology"/>
<evidence type="ECO:0000259" key="9">
    <source>
        <dbReference type="Pfam" id="PF08532"/>
    </source>
</evidence>
<comment type="similarity">
    <text evidence="2 6">Belongs to the glycosyl hydrolase 42 family.</text>
</comment>
<feature type="region of interest" description="Disordered" evidence="7">
    <location>
        <begin position="1"/>
        <end position="27"/>
    </location>
</feature>
<dbReference type="EC" id="3.2.1.23" evidence="3 6"/>
<evidence type="ECO:0000256" key="5">
    <source>
        <dbReference type="ARBA" id="ARBA00023295"/>
    </source>
</evidence>
<keyword evidence="5 6" id="KW-0326">Glycosidase</keyword>
<dbReference type="InterPro" id="IPR029062">
    <property type="entry name" value="Class_I_gatase-like"/>
</dbReference>
<evidence type="ECO:0000259" key="8">
    <source>
        <dbReference type="Pfam" id="PF02449"/>
    </source>
</evidence>
<evidence type="ECO:0000256" key="6">
    <source>
        <dbReference type="PIRNR" id="PIRNR001084"/>
    </source>
</evidence>
<dbReference type="EMBL" id="JBANBB010000001">
    <property type="protein sequence ID" value="MEK0307010.1"/>
    <property type="molecule type" value="Genomic_DNA"/>
</dbReference>
<evidence type="ECO:0000256" key="4">
    <source>
        <dbReference type="ARBA" id="ARBA00022801"/>
    </source>
</evidence>
<dbReference type="InterPro" id="IPR003476">
    <property type="entry name" value="Glyco_hydro_42"/>
</dbReference>
<evidence type="ECO:0000256" key="2">
    <source>
        <dbReference type="ARBA" id="ARBA00005940"/>
    </source>
</evidence>
<dbReference type="InterPro" id="IPR013529">
    <property type="entry name" value="Glyco_hydro_42_N"/>
</dbReference>
<evidence type="ECO:0000256" key="7">
    <source>
        <dbReference type="SAM" id="MobiDB-lite"/>
    </source>
</evidence>
<dbReference type="Pfam" id="PF02449">
    <property type="entry name" value="Glyco_hydro_42"/>
    <property type="match status" value="1"/>
</dbReference>
<evidence type="ECO:0000313" key="11">
    <source>
        <dbReference type="Proteomes" id="UP001373159"/>
    </source>
</evidence>
<dbReference type="Gene3D" id="3.20.20.80">
    <property type="entry name" value="Glycosidases"/>
    <property type="match status" value="1"/>
</dbReference>
<protein>
    <recommendedName>
        <fullName evidence="3 6">Beta-galactosidase</fullName>
        <shortName evidence="6">Beta-gal</shortName>
        <ecNumber evidence="3 6">3.2.1.23</ecNumber>
    </recommendedName>
</protein>
<dbReference type="PANTHER" id="PTHR36447:SF1">
    <property type="entry name" value="BETA-GALACTOSIDASE GANA"/>
    <property type="match status" value="1"/>
</dbReference>
<dbReference type="CDD" id="cd03143">
    <property type="entry name" value="A4_beta-galactosidase_middle_domain"/>
    <property type="match status" value="1"/>
</dbReference>
<dbReference type="Proteomes" id="UP001373159">
    <property type="component" value="Unassembled WGS sequence"/>
</dbReference>
<dbReference type="InterPro" id="IPR017853">
    <property type="entry name" value="GH"/>
</dbReference>
<dbReference type="Pfam" id="PF08532">
    <property type="entry name" value="Glyco_hydro_42M"/>
    <property type="match status" value="1"/>
</dbReference>